<proteinExistence type="predicted"/>
<gene>
    <name evidence="2" type="ORF">S01H1_02212</name>
</gene>
<dbReference type="Pfam" id="PF01928">
    <property type="entry name" value="CYTH"/>
    <property type="match status" value="1"/>
</dbReference>
<organism evidence="2">
    <name type="scientific">marine sediment metagenome</name>
    <dbReference type="NCBI Taxonomy" id="412755"/>
    <lineage>
        <taxon>unclassified sequences</taxon>
        <taxon>metagenomes</taxon>
        <taxon>ecological metagenomes</taxon>
    </lineage>
</organism>
<comment type="caution">
    <text evidence="2">The sequence shown here is derived from an EMBL/GenBank/DDBJ whole genome shotgun (WGS) entry which is preliminary data.</text>
</comment>
<dbReference type="PROSITE" id="PS51707">
    <property type="entry name" value="CYTH"/>
    <property type="match status" value="1"/>
</dbReference>
<dbReference type="AlphaFoldDB" id="X0TCW6"/>
<dbReference type="PANTHER" id="PTHR21028">
    <property type="entry name" value="SI:CH211-156B7.4"/>
    <property type="match status" value="1"/>
</dbReference>
<sequence length="171" mass="19835">MKSKLIELKATLRSLTTARDKINAMGARKQGTYRQVDTYFNVHTGRLKLREVDEEPTSMLVYYDREDIPDLKESDIIILETDDPESLKAILQRSLGIKVTVTKQREIYHHQGTQIHLDNVEDLGTFIEFERPITDLPEDRKNLEELMEKLTIRPGDLITGSYSDLTTKREQ</sequence>
<evidence type="ECO:0000259" key="1">
    <source>
        <dbReference type="PROSITE" id="PS51707"/>
    </source>
</evidence>
<dbReference type="InterPro" id="IPR023577">
    <property type="entry name" value="CYTH_domain"/>
</dbReference>
<reference evidence="2" key="1">
    <citation type="journal article" date="2014" name="Front. Microbiol.">
        <title>High frequency of phylogenetically diverse reductive dehalogenase-homologous genes in deep subseafloor sedimentary metagenomes.</title>
        <authorList>
            <person name="Kawai M."/>
            <person name="Futagami T."/>
            <person name="Toyoda A."/>
            <person name="Takaki Y."/>
            <person name="Nishi S."/>
            <person name="Hori S."/>
            <person name="Arai W."/>
            <person name="Tsubouchi T."/>
            <person name="Morono Y."/>
            <person name="Uchiyama I."/>
            <person name="Ito T."/>
            <person name="Fujiyama A."/>
            <person name="Inagaki F."/>
            <person name="Takami H."/>
        </authorList>
    </citation>
    <scope>NUCLEOTIDE SEQUENCE</scope>
    <source>
        <strain evidence="2">Expedition CK06-06</strain>
    </source>
</reference>
<dbReference type="EMBL" id="BARS01001041">
    <property type="protein sequence ID" value="GAF85161.1"/>
    <property type="molecule type" value="Genomic_DNA"/>
</dbReference>
<protein>
    <recommendedName>
        <fullName evidence="1">CYTH domain-containing protein</fullName>
    </recommendedName>
</protein>
<accession>X0TCW6</accession>
<name>X0TCW6_9ZZZZ</name>
<dbReference type="InterPro" id="IPR033469">
    <property type="entry name" value="CYTH-like_dom_sf"/>
</dbReference>
<dbReference type="SUPFAM" id="SSF55154">
    <property type="entry name" value="CYTH-like phosphatases"/>
    <property type="match status" value="1"/>
</dbReference>
<feature type="domain" description="CYTH" evidence="1">
    <location>
        <begin position="3"/>
        <end position="168"/>
    </location>
</feature>
<dbReference type="Gene3D" id="2.40.320.10">
    <property type="entry name" value="Hypothetical Protein Pfu-838710-001"/>
    <property type="match status" value="1"/>
</dbReference>
<dbReference type="InterPro" id="IPR008173">
    <property type="entry name" value="Adenylyl_cyclase_CyaB"/>
</dbReference>
<evidence type="ECO:0000313" key="2">
    <source>
        <dbReference type="EMBL" id="GAF85161.1"/>
    </source>
</evidence>
<dbReference type="CDD" id="cd07890">
    <property type="entry name" value="CYTH-like_AC_IV-like"/>
    <property type="match status" value="1"/>
</dbReference>
<dbReference type="PANTHER" id="PTHR21028:SF2">
    <property type="entry name" value="CYTH DOMAIN-CONTAINING PROTEIN"/>
    <property type="match status" value="1"/>
</dbReference>